<sequence length="697" mass="77767">MDSNSAIAANVHVGFWTNWSRGPIEGGTLTLLRADANILIAFVAFFIAWVGTSLWRIICFILHYSLSDSRPRDGLYQQQQAILRNASEPEAGLRLAALLLFAWRKRAAGAFWRLFLIFIVALACIALATVASVFSTHVANVGDDVLLKGERCTALGTQANFNPARRQDFIPMYALERGRQVENAANYARRCYGANAQKAECGGFIVQKFPITVTTDASCPFNSSVCKSQDKNIILDSGLLDSHTHFGINSPPEDRFQYRRVLHCAPLVTEGHKERVPDTTVPGHNITLYTYEDTPLSEYTYQWQDVALKRIDYDIGIVSAFFTGGNFSSRGSQFRPSRELTMGRTDAEIMLFFLSTNAASFTNATEDPWYEAQEITSLDGFIDNQTGEKFYQNVTEYRQKEPASPVGCRLQDQLCNPNKPAESACSPLGTIYDPVDRAYEVFDNDTSPTGLIERLGWFTWILADSVSFHQIPRTLRSSSLLARYRLGSNGQQPTIPATQWMTDLTYWFQINMAMLQAAPVITATGPTIPEHADLFNVPPDPAVPVQGAMCGSQLIQSKDHSSFSTLGLILIFTLGFVIILTSYILDPIMTCLQRKHNIAKYQRLEWSTNGFLQLQRLAYEEVGQGIWEGADGDVPVTRKGDVLSGLDVTDEKRPVVGGRGVMRVDTLRSWEGADLKEIKTKESYRSERPRSSPEGTW</sequence>
<keyword evidence="1" id="KW-0472">Membrane</keyword>
<keyword evidence="3" id="KW-1185">Reference proteome</keyword>
<evidence type="ECO:0000313" key="2">
    <source>
        <dbReference type="EMBL" id="KAK0613988.1"/>
    </source>
</evidence>
<organism evidence="2 3">
    <name type="scientific">Immersiella caudata</name>
    <dbReference type="NCBI Taxonomy" id="314043"/>
    <lineage>
        <taxon>Eukaryota</taxon>
        <taxon>Fungi</taxon>
        <taxon>Dikarya</taxon>
        <taxon>Ascomycota</taxon>
        <taxon>Pezizomycotina</taxon>
        <taxon>Sordariomycetes</taxon>
        <taxon>Sordariomycetidae</taxon>
        <taxon>Sordariales</taxon>
        <taxon>Lasiosphaeriaceae</taxon>
        <taxon>Immersiella</taxon>
    </lineage>
</organism>
<evidence type="ECO:0000256" key="1">
    <source>
        <dbReference type="SAM" id="Phobius"/>
    </source>
</evidence>
<reference evidence="2" key="1">
    <citation type="submission" date="2023-06" db="EMBL/GenBank/DDBJ databases">
        <title>Genome-scale phylogeny and comparative genomics of the fungal order Sordariales.</title>
        <authorList>
            <consortium name="Lawrence Berkeley National Laboratory"/>
            <person name="Hensen N."/>
            <person name="Bonometti L."/>
            <person name="Westerberg I."/>
            <person name="Brannstrom I.O."/>
            <person name="Guillou S."/>
            <person name="Cros-Aarteil S."/>
            <person name="Calhoun S."/>
            <person name="Haridas S."/>
            <person name="Kuo A."/>
            <person name="Mondo S."/>
            <person name="Pangilinan J."/>
            <person name="Riley R."/>
            <person name="Labutti K."/>
            <person name="Andreopoulos B."/>
            <person name="Lipzen A."/>
            <person name="Chen C."/>
            <person name="Yanf M."/>
            <person name="Daum C."/>
            <person name="Ng V."/>
            <person name="Clum A."/>
            <person name="Steindorff A."/>
            <person name="Ohm R."/>
            <person name="Martin F."/>
            <person name="Silar P."/>
            <person name="Natvig D."/>
            <person name="Lalanne C."/>
            <person name="Gautier V."/>
            <person name="Ament-Velasquez S.L."/>
            <person name="Kruys A."/>
            <person name="Hutchinson M.I."/>
            <person name="Powell A.J."/>
            <person name="Barry K."/>
            <person name="Miller A.N."/>
            <person name="Grigoriev I.V."/>
            <person name="Debuchy R."/>
            <person name="Gladieux P."/>
            <person name="Thoren M.H."/>
            <person name="Johannesson H."/>
        </authorList>
    </citation>
    <scope>NUCLEOTIDE SEQUENCE</scope>
    <source>
        <strain evidence="2">CBS 606.72</strain>
    </source>
</reference>
<feature type="transmembrane region" description="Helical" evidence="1">
    <location>
        <begin position="114"/>
        <end position="134"/>
    </location>
</feature>
<protein>
    <submittedName>
        <fullName evidence="2">Uncharacterized protein</fullName>
    </submittedName>
</protein>
<gene>
    <name evidence="2" type="ORF">B0T14DRAFT_569977</name>
</gene>
<dbReference type="Proteomes" id="UP001175000">
    <property type="component" value="Unassembled WGS sequence"/>
</dbReference>
<keyword evidence="1" id="KW-1133">Transmembrane helix</keyword>
<comment type="caution">
    <text evidence="2">The sequence shown here is derived from an EMBL/GenBank/DDBJ whole genome shotgun (WGS) entry which is preliminary data.</text>
</comment>
<proteinExistence type="predicted"/>
<accession>A0AA40BUB5</accession>
<keyword evidence="1" id="KW-0812">Transmembrane</keyword>
<feature type="transmembrane region" description="Helical" evidence="1">
    <location>
        <begin position="563"/>
        <end position="585"/>
    </location>
</feature>
<feature type="transmembrane region" description="Helical" evidence="1">
    <location>
        <begin position="38"/>
        <end position="62"/>
    </location>
</feature>
<evidence type="ECO:0000313" key="3">
    <source>
        <dbReference type="Proteomes" id="UP001175000"/>
    </source>
</evidence>
<name>A0AA40BUB5_9PEZI</name>
<dbReference type="AlphaFoldDB" id="A0AA40BUB5"/>
<dbReference type="EMBL" id="JAULSU010000006">
    <property type="protein sequence ID" value="KAK0613988.1"/>
    <property type="molecule type" value="Genomic_DNA"/>
</dbReference>